<evidence type="ECO:0008006" key="4">
    <source>
        <dbReference type="Google" id="ProtNLM"/>
    </source>
</evidence>
<dbReference type="Proteomes" id="UP000252167">
    <property type="component" value="Unassembled WGS sequence"/>
</dbReference>
<comment type="caution">
    <text evidence="2">The sequence shown here is derived from an EMBL/GenBank/DDBJ whole genome shotgun (WGS) entry which is preliminary data.</text>
</comment>
<feature type="transmembrane region" description="Helical" evidence="1">
    <location>
        <begin position="211"/>
        <end position="233"/>
    </location>
</feature>
<keyword evidence="1" id="KW-1133">Transmembrane helix</keyword>
<feature type="transmembrane region" description="Helical" evidence="1">
    <location>
        <begin position="239"/>
        <end position="259"/>
    </location>
</feature>
<keyword evidence="1" id="KW-0812">Transmembrane</keyword>
<dbReference type="Pfam" id="PF22564">
    <property type="entry name" value="HAAS"/>
    <property type="match status" value="1"/>
</dbReference>
<feature type="transmembrane region" description="Helical" evidence="1">
    <location>
        <begin position="160"/>
        <end position="176"/>
    </location>
</feature>
<reference evidence="2 3" key="1">
    <citation type="submission" date="2018-01" db="EMBL/GenBank/DDBJ databases">
        <title>Glutamicibacter soli strain NHPC-3 Whole genome sequence and assembly.</title>
        <authorList>
            <person name="Choudhury P."/>
            <person name="Gupta D."/>
            <person name="Sengupta K."/>
            <person name="Jawed A."/>
            <person name="Sultana N."/>
            <person name="Saha P."/>
        </authorList>
    </citation>
    <scope>NUCLEOTIDE SEQUENCE [LARGE SCALE GENOMIC DNA]</scope>
    <source>
        <strain evidence="2 3">NHPC-3</strain>
    </source>
</reference>
<feature type="transmembrane region" description="Helical" evidence="1">
    <location>
        <begin position="86"/>
        <end position="109"/>
    </location>
</feature>
<feature type="transmembrane region" description="Helical" evidence="1">
    <location>
        <begin position="287"/>
        <end position="308"/>
    </location>
</feature>
<sequence>MNMTENHGAVGKYLEALDHELRKVPPARREAVVADLAEHIDEARERGRSDDQIIAGLGPVQAIAAEVQADFADGAVEMEQRAKRKVLGFIALAAGVLAAVVDTWIYPSLNVDEFWPDWLHSSAINYDASTRFGAGLMLLFLLPGLMVAAGSMMKSPAARICRTVAAVIVTALPFVIGFNLGVFYLPLIVAAWMIVGVSYPRQQRAQGRRHLPLRMTAGLAAGVPAAALLAGLATGTVETGVLGITVLAVLVLAAVGAILGLRAAYWVLAACGALLLVASVFDMGMLVLGFWIAGTIYFFAGLAGLLRLQPAQKA</sequence>
<dbReference type="EMBL" id="POAF01000001">
    <property type="protein sequence ID" value="RBM04036.1"/>
    <property type="molecule type" value="Genomic_DNA"/>
</dbReference>
<evidence type="ECO:0000256" key="1">
    <source>
        <dbReference type="SAM" id="Phobius"/>
    </source>
</evidence>
<accession>A0A365YMV5</accession>
<evidence type="ECO:0000313" key="3">
    <source>
        <dbReference type="Proteomes" id="UP000252167"/>
    </source>
</evidence>
<feature type="transmembrane region" description="Helical" evidence="1">
    <location>
        <begin position="264"/>
        <end position="281"/>
    </location>
</feature>
<keyword evidence="1" id="KW-0472">Membrane</keyword>
<feature type="transmembrane region" description="Helical" evidence="1">
    <location>
        <begin position="129"/>
        <end position="148"/>
    </location>
</feature>
<keyword evidence="3" id="KW-1185">Reference proteome</keyword>
<gene>
    <name evidence="2" type="ORF">C1H84_01695</name>
</gene>
<proteinExistence type="predicted"/>
<protein>
    <recommendedName>
        <fullName evidence="4">DUF1700 domain-containing protein</fullName>
    </recommendedName>
</protein>
<dbReference type="AlphaFoldDB" id="A0A365YMV5"/>
<evidence type="ECO:0000313" key="2">
    <source>
        <dbReference type="EMBL" id="RBM04036.1"/>
    </source>
</evidence>
<organism evidence="2 3">
    <name type="scientific">Glutamicibacter soli</name>
    <dbReference type="NCBI Taxonomy" id="453836"/>
    <lineage>
        <taxon>Bacteria</taxon>
        <taxon>Bacillati</taxon>
        <taxon>Actinomycetota</taxon>
        <taxon>Actinomycetes</taxon>
        <taxon>Micrococcales</taxon>
        <taxon>Micrococcaceae</taxon>
        <taxon>Glutamicibacter</taxon>
    </lineage>
</organism>
<name>A0A365YMV5_9MICC</name>